<keyword evidence="10 17" id="KW-0378">Hydrolase</keyword>
<dbReference type="InterPro" id="IPR043502">
    <property type="entry name" value="DNA/RNA_pol_sf"/>
</dbReference>
<comment type="similarity">
    <text evidence="1 17">Belongs to the DNA polymerase type-A family.</text>
</comment>
<dbReference type="GO" id="GO:0003677">
    <property type="term" value="F:DNA binding"/>
    <property type="evidence" value="ECO:0007669"/>
    <property type="project" value="UniProtKB-UniRule"/>
</dbReference>
<evidence type="ECO:0000256" key="5">
    <source>
        <dbReference type="ARBA" id="ARBA00022679"/>
    </source>
</evidence>
<dbReference type="OrthoDB" id="9806424at2"/>
<dbReference type="SMART" id="SM00482">
    <property type="entry name" value="POLAc"/>
    <property type="match status" value="1"/>
</dbReference>
<gene>
    <name evidence="17" type="primary">polA</name>
    <name evidence="20" type="ORF">ATW55_12155</name>
</gene>
<dbReference type="GO" id="GO:0006302">
    <property type="term" value="P:double-strand break repair"/>
    <property type="evidence" value="ECO:0007669"/>
    <property type="project" value="TreeGrafter"/>
</dbReference>
<comment type="function">
    <text evidence="17">In addition to polymerase activity, this DNA polymerase exhibits 5'-3' exonuclease activity.</text>
</comment>
<sequence>MIDGFKRPKLLLIDGNSVLYRAFFAVPLLSNSQGAYTNAVYGFAQMILNVLNQEKPTHIAVAFDKGKATFRHQIYEAYKGKRAKTPPELSGQFEMARMLLDQFRMRYLEAEDYEADDLIGTLARVGEEADFDVMIVTGDKDLLQLVSERVTTCLTKKGTTDLTRYDPAGVRERFSLDPLQVIDLKGLMGDASDNIPGVPGVGEKTAIKLLDEYGSVEAVLDHIDEISGAKLKERLREHCELALLSKRLATIERDVPLTLTLDDLRFAGFALEDVTAAFRTLEFKSLLTRVRDWQGILQETTQVGGQHSLFAGDDTLSTDAHTYREGGAPSAVDERAKEIEQIREDVRIASLDELSEVIASFEGPIAILADGLRRYHTDRLAGVALATADRAVYVKIMASESSERSVSEPPVDGMAVDRTLDQGGALPHRETDDSSVGAGALALQQNAFARQLAPLIELLCDETREKIVFDAKAWRVALHAHGVEAASARPFAHALDALLGTYLLRASEGAPELADAILYAIPEAPIPESLYAAREQSGEPYQIGLALWAQWLSRAREAMIEQLKSKNLWSLYEDVEVPLSYVLADMEIYGVKIDASRLKAIGAELAIEIEQLTNRIYELAGTEFNINSTKQLGEILFERMGLPPVKKTKTGYSTSADVLEKLAPQSEMVTEILRYRMLTKLQSTYIEGLLREIRWPSSRIHTSFHQAKTATGRLSSEEPNLQNIPIRMEEGRRLRHAFVPSQDGWKMVAADYSQVELRIMAHLSRDEALVDAFMTGVDVHTRTASQVFDVPESEVTSLMRRQAKAVNFGIIYGISDFGLSQNLNISRAQAGAFIEQYFAKFPGVRSYMDQAVKFAKEHGYTETVLGRRRDLPGIHSRNFNERSFAERTAMNTPIQGTAADMIKVAMIRLAERLRADGLEARMLLQVHDELIVECPAREVEMVSLHMAEAMEQAIELSVPLRVDLHVGDTWYDAK</sequence>
<proteinExistence type="inferred from homology"/>
<dbReference type="SMART" id="SM00475">
    <property type="entry name" value="53EXOc"/>
    <property type="match status" value="1"/>
</dbReference>
<keyword evidence="6 17" id="KW-0548">Nucleotidyltransferase</keyword>
<feature type="domain" description="5'-3' exonuclease" evidence="18">
    <location>
        <begin position="6"/>
        <end position="267"/>
    </location>
</feature>
<evidence type="ECO:0000313" key="20">
    <source>
        <dbReference type="EMBL" id="KUO97067.1"/>
    </source>
</evidence>
<evidence type="ECO:0000256" key="15">
    <source>
        <dbReference type="ARBA" id="ARBA00049244"/>
    </source>
</evidence>
<dbReference type="PANTHER" id="PTHR10133:SF27">
    <property type="entry name" value="DNA POLYMERASE NU"/>
    <property type="match status" value="1"/>
</dbReference>
<dbReference type="FunFam" id="1.10.150.20:FF:000003">
    <property type="entry name" value="DNA polymerase I"/>
    <property type="match status" value="1"/>
</dbReference>
<evidence type="ECO:0000256" key="10">
    <source>
        <dbReference type="ARBA" id="ARBA00022801"/>
    </source>
</evidence>
<evidence type="ECO:0000256" key="16">
    <source>
        <dbReference type="NCBIfam" id="TIGR00593"/>
    </source>
</evidence>
<dbReference type="GO" id="GO:0006261">
    <property type="term" value="P:DNA-templated DNA replication"/>
    <property type="evidence" value="ECO:0007669"/>
    <property type="project" value="UniProtKB-UniRule"/>
</dbReference>
<dbReference type="SUPFAM" id="SSF47807">
    <property type="entry name" value="5' to 3' exonuclease, C-terminal subdomain"/>
    <property type="match status" value="1"/>
</dbReference>
<dbReference type="CDD" id="cd09859">
    <property type="entry name" value="PIN_53EXO"/>
    <property type="match status" value="1"/>
</dbReference>
<name>A0A101XT26_9BACL</name>
<dbReference type="CDD" id="cd08637">
    <property type="entry name" value="DNA_pol_A_pol_I_C"/>
    <property type="match status" value="1"/>
</dbReference>
<keyword evidence="8" id="KW-0540">Nuclease</keyword>
<dbReference type="PROSITE" id="PS00447">
    <property type="entry name" value="DNA_POLYMERASE_A"/>
    <property type="match status" value="1"/>
</dbReference>
<dbReference type="InterPro" id="IPR012337">
    <property type="entry name" value="RNaseH-like_sf"/>
</dbReference>
<dbReference type="EC" id="2.7.7.7" evidence="3 16"/>
<dbReference type="AlphaFoldDB" id="A0A101XT26"/>
<dbReference type="InterPro" id="IPR020046">
    <property type="entry name" value="5-3_exonucl_a-hlix_arch_N"/>
</dbReference>
<dbReference type="GO" id="GO:0008409">
    <property type="term" value="F:5'-3' exonuclease activity"/>
    <property type="evidence" value="ECO:0007669"/>
    <property type="project" value="UniProtKB-UniRule"/>
</dbReference>
<comment type="catalytic activity">
    <reaction evidence="15 17">
        <text>DNA(n) + a 2'-deoxyribonucleoside 5'-triphosphate = DNA(n+1) + diphosphate</text>
        <dbReference type="Rhea" id="RHEA:22508"/>
        <dbReference type="Rhea" id="RHEA-COMP:17339"/>
        <dbReference type="Rhea" id="RHEA-COMP:17340"/>
        <dbReference type="ChEBI" id="CHEBI:33019"/>
        <dbReference type="ChEBI" id="CHEBI:61560"/>
        <dbReference type="ChEBI" id="CHEBI:173112"/>
        <dbReference type="EC" id="2.7.7.7"/>
    </reaction>
</comment>
<dbReference type="FunFam" id="1.20.1060.10:FF:000001">
    <property type="entry name" value="DNA polymerase I"/>
    <property type="match status" value="1"/>
</dbReference>
<dbReference type="Proteomes" id="UP000053557">
    <property type="component" value="Unassembled WGS sequence"/>
</dbReference>
<evidence type="ECO:0000256" key="14">
    <source>
        <dbReference type="ARBA" id="ARBA00023204"/>
    </source>
</evidence>
<dbReference type="Gene3D" id="3.30.420.10">
    <property type="entry name" value="Ribonuclease H-like superfamily/Ribonuclease H"/>
    <property type="match status" value="1"/>
</dbReference>
<dbReference type="EMBL" id="LPVJ01000006">
    <property type="protein sequence ID" value="KUO97067.1"/>
    <property type="molecule type" value="Genomic_DNA"/>
</dbReference>
<dbReference type="CDD" id="cd09898">
    <property type="entry name" value="H3TH_53EXO"/>
    <property type="match status" value="1"/>
</dbReference>
<dbReference type="Pfam" id="PF02739">
    <property type="entry name" value="5_3_exonuc_N"/>
    <property type="match status" value="1"/>
</dbReference>
<dbReference type="InterPro" id="IPR002298">
    <property type="entry name" value="DNA_polymerase_A"/>
</dbReference>
<evidence type="ECO:0000256" key="2">
    <source>
        <dbReference type="ARBA" id="ARBA00011541"/>
    </source>
</evidence>
<dbReference type="InterPro" id="IPR001098">
    <property type="entry name" value="DNA-dir_DNA_pol_A_palm_dom"/>
</dbReference>
<dbReference type="SUPFAM" id="SSF88723">
    <property type="entry name" value="PIN domain-like"/>
    <property type="match status" value="1"/>
</dbReference>
<dbReference type="Gene3D" id="3.40.50.1010">
    <property type="entry name" value="5'-nuclease"/>
    <property type="match status" value="1"/>
</dbReference>
<dbReference type="Pfam" id="PF01367">
    <property type="entry name" value="5_3_exonuc"/>
    <property type="match status" value="1"/>
</dbReference>
<keyword evidence="5 17" id="KW-0808">Transferase</keyword>
<keyword evidence="13 17" id="KW-0238">DNA-binding</keyword>
<evidence type="ECO:0000259" key="19">
    <source>
        <dbReference type="SMART" id="SM00482"/>
    </source>
</evidence>
<evidence type="ECO:0000256" key="9">
    <source>
        <dbReference type="ARBA" id="ARBA00022763"/>
    </source>
</evidence>
<dbReference type="InterPro" id="IPR036397">
    <property type="entry name" value="RNaseH_sf"/>
</dbReference>
<dbReference type="Gene3D" id="3.30.70.370">
    <property type="match status" value="1"/>
</dbReference>
<keyword evidence="7 17" id="KW-0235">DNA replication</keyword>
<feature type="domain" description="DNA-directed DNA polymerase family A palm" evidence="19">
    <location>
        <begin position="731"/>
        <end position="938"/>
    </location>
</feature>
<evidence type="ECO:0000256" key="1">
    <source>
        <dbReference type="ARBA" id="ARBA00007705"/>
    </source>
</evidence>
<evidence type="ECO:0000313" key="21">
    <source>
        <dbReference type="Proteomes" id="UP000053557"/>
    </source>
</evidence>
<dbReference type="SUPFAM" id="SSF56672">
    <property type="entry name" value="DNA/RNA polymerases"/>
    <property type="match status" value="1"/>
</dbReference>
<dbReference type="InterPro" id="IPR008918">
    <property type="entry name" value="HhH2"/>
</dbReference>
<dbReference type="Gene3D" id="1.10.150.20">
    <property type="entry name" value="5' to 3' exonuclease, C-terminal subdomain"/>
    <property type="match status" value="2"/>
</dbReference>
<dbReference type="FunFam" id="1.10.150.20:FF:000002">
    <property type="entry name" value="DNA polymerase I"/>
    <property type="match status" value="1"/>
</dbReference>
<evidence type="ECO:0000256" key="4">
    <source>
        <dbReference type="ARBA" id="ARBA00020311"/>
    </source>
</evidence>
<keyword evidence="21" id="KW-1185">Reference proteome</keyword>
<evidence type="ECO:0000256" key="11">
    <source>
        <dbReference type="ARBA" id="ARBA00022839"/>
    </source>
</evidence>
<accession>A0A101XT26</accession>
<dbReference type="PANTHER" id="PTHR10133">
    <property type="entry name" value="DNA POLYMERASE I"/>
    <property type="match status" value="1"/>
</dbReference>
<dbReference type="NCBIfam" id="TIGR00593">
    <property type="entry name" value="pola"/>
    <property type="match status" value="1"/>
</dbReference>
<comment type="caution">
    <text evidence="20">The sequence shown here is derived from an EMBL/GenBank/DDBJ whole genome shotgun (WGS) entry which is preliminary data.</text>
</comment>
<keyword evidence="9 17" id="KW-0227">DNA damage</keyword>
<evidence type="ECO:0000259" key="18">
    <source>
        <dbReference type="SMART" id="SM00475"/>
    </source>
</evidence>
<evidence type="ECO:0000256" key="3">
    <source>
        <dbReference type="ARBA" id="ARBA00012417"/>
    </source>
</evidence>
<dbReference type="Pfam" id="PF00476">
    <property type="entry name" value="DNA_pol_A"/>
    <property type="match status" value="1"/>
</dbReference>
<evidence type="ECO:0000256" key="13">
    <source>
        <dbReference type="ARBA" id="ARBA00023125"/>
    </source>
</evidence>
<dbReference type="RefSeq" id="WP_067711435.1">
    <property type="nucleotide sequence ID" value="NZ_LPVJ01000006.1"/>
</dbReference>
<dbReference type="Gene3D" id="1.20.1060.10">
    <property type="entry name" value="Taq DNA Polymerase, Chain T, domain 4"/>
    <property type="match status" value="1"/>
</dbReference>
<dbReference type="InterPro" id="IPR020045">
    <property type="entry name" value="DNA_polI_H3TH"/>
</dbReference>
<protein>
    <recommendedName>
        <fullName evidence="4 16">DNA polymerase I</fullName>
        <ecNumber evidence="3 16">2.7.7.7</ecNumber>
    </recommendedName>
</protein>
<evidence type="ECO:0000256" key="17">
    <source>
        <dbReference type="RuleBase" id="RU004460"/>
    </source>
</evidence>
<evidence type="ECO:0000256" key="12">
    <source>
        <dbReference type="ARBA" id="ARBA00022932"/>
    </source>
</evidence>
<evidence type="ECO:0000256" key="6">
    <source>
        <dbReference type="ARBA" id="ARBA00022695"/>
    </source>
</evidence>
<reference evidence="20 21" key="1">
    <citation type="submission" date="2015-12" db="EMBL/GenBank/DDBJ databases">
        <title>Draft genome sequence of Acidibacillus ferrooxidans ITV001, isolated from a chalcopyrite acid mine drainage site in Brazil.</title>
        <authorList>
            <person name="Dall'Agnol H."/>
            <person name="Nancucheo I."/>
            <person name="Johnson B."/>
            <person name="Oliveira R."/>
            <person name="Leite L."/>
            <person name="Pylro V."/>
            <person name="Nunes G.L."/>
            <person name="Tzotzos G."/>
            <person name="Fernandes G.R."/>
            <person name="Dutra J."/>
            <person name="Orellana S.C."/>
            <person name="Oliveira G."/>
        </authorList>
    </citation>
    <scope>NUCLEOTIDE SEQUENCE [LARGE SCALE GENOMIC DNA]</scope>
    <source>
        <strain evidence="21">ITV01</strain>
    </source>
</reference>
<dbReference type="InterPro" id="IPR019760">
    <property type="entry name" value="DNA-dir_DNA_pol_A_CS"/>
</dbReference>
<dbReference type="SUPFAM" id="SSF53098">
    <property type="entry name" value="Ribonuclease H-like"/>
    <property type="match status" value="1"/>
</dbReference>
<dbReference type="InterPro" id="IPR018320">
    <property type="entry name" value="DNA_polymerase_1"/>
</dbReference>
<keyword evidence="11 17" id="KW-0269">Exonuclease</keyword>
<dbReference type="InterPro" id="IPR036279">
    <property type="entry name" value="5-3_exonuclease_C_sf"/>
</dbReference>
<keyword evidence="14 17" id="KW-0234">DNA repair</keyword>
<keyword evidence="12 17" id="KW-0239">DNA-directed DNA polymerase</keyword>
<dbReference type="InterPro" id="IPR002421">
    <property type="entry name" value="5-3_exonuclease"/>
</dbReference>
<dbReference type="FunFam" id="3.40.50.1010:FF:000001">
    <property type="entry name" value="DNA polymerase I"/>
    <property type="match status" value="1"/>
</dbReference>
<dbReference type="InterPro" id="IPR029060">
    <property type="entry name" value="PIN-like_dom_sf"/>
</dbReference>
<comment type="subunit">
    <text evidence="2 17">Single-chain monomer with multiple functions.</text>
</comment>
<organism evidence="20 21">
    <name type="scientific">Ferroacidibacillus organovorans</name>
    <dbReference type="NCBI Taxonomy" id="1765683"/>
    <lineage>
        <taxon>Bacteria</taxon>
        <taxon>Bacillati</taxon>
        <taxon>Bacillota</taxon>
        <taxon>Bacilli</taxon>
        <taxon>Bacillales</taxon>
        <taxon>Alicyclobacillaceae</taxon>
        <taxon>Ferroacidibacillus</taxon>
    </lineage>
</organism>
<evidence type="ECO:0000256" key="8">
    <source>
        <dbReference type="ARBA" id="ARBA00022722"/>
    </source>
</evidence>
<dbReference type="GO" id="GO:0003887">
    <property type="term" value="F:DNA-directed DNA polymerase activity"/>
    <property type="evidence" value="ECO:0007669"/>
    <property type="project" value="UniProtKB-UniRule"/>
</dbReference>
<dbReference type="CDD" id="cd06140">
    <property type="entry name" value="DNA_polA_I_Bacillus_like_exo"/>
    <property type="match status" value="1"/>
</dbReference>
<dbReference type="PRINTS" id="PR00868">
    <property type="entry name" value="DNAPOLI"/>
</dbReference>
<dbReference type="NCBIfam" id="NF004397">
    <property type="entry name" value="PRK05755.1"/>
    <property type="match status" value="1"/>
</dbReference>
<evidence type="ECO:0000256" key="7">
    <source>
        <dbReference type="ARBA" id="ARBA00022705"/>
    </source>
</evidence>
<dbReference type="SMART" id="SM00279">
    <property type="entry name" value="HhH2"/>
    <property type="match status" value="1"/>
</dbReference>